<feature type="chain" id="PRO_5045901708" evidence="1">
    <location>
        <begin position="35"/>
        <end position="105"/>
    </location>
</feature>
<dbReference type="Proteomes" id="UP001189429">
    <property type="component" value="Unassembled WGS sequence"/>
</dbReference>
<proteinExistence type="predicted"/>
<name>A0ABN9SDR3_9DINO</name>
<evidence type="ECO:0000313" key="3">
    <source>
        <dbReference type="Proteomes" id="UP001189429"/>
    </source>
</evidence>
<evidence type="ECO:0000313" key="2">
    <source>
        <dbReference type="EMBL" id="CAK0830048.1"/>
    </source>
</evidence>
<dbReference type="InterPro" id="IPR037266">
    <property type="entry name" value="PSII_PsbL_sf"/>
</dbReference>
<sequence>MAARRPVLLTICLAAAAAWLLSSVLAPAAPQGFAAPQPALRAGRGASAGAAADGVAPAVVLRALPEPKPNEEMLPVDLNRTSLYWGLFLFLCHLHPVRAVLQLPV</sequence>
<evidence type="ECO:0000256" key="1">
    <source>
        <dbReference type="SAM" id="SignalP"/>
    </source>
</evidence>
<comment type="caution">
    <text evidence="2">The sequence shown here is derived from an EMBL/GenBank/DDBJ whole genome shotgun (WGS) entry which is preliminary data.</text>
</comment>
<protein>
    <submittedName>
        <fullName evidence="2">Uncharacterized protein</fullName>
    </submittedName>
</protein>
<organism evidence="2 3">
    <name type="scientific">Prorocentrum cordatum</name>
    <dbReference type="NCBI Taxonomy" id="2364126"/>
    <lineage>
        <taxon>Eukaryota</taxon>
        <taxon>Sar</taxon>
        <taxon>Alveolata</taxon>
        <taxon>Dinophyceae</taxon>
        <taxon>Prorocentrales</taxon>
        <taxon>Prorocentraceae</taxon>
        <taxon>Prorocentrum</taxon>
    </lineage>
</organism>
<reference evidence="2" key="1">
    <citation type="submission" date="2023-10" db="EMBL/GenBank/DDBJ databases">
        <authorList>
            <person name="Chen Y."/>
            <person name="Shah S."/>
            <person name="Dougan E. K."/>
            <person name="Thang M."/>
            <person name="Chan C."/>
        </authorList>
    </citation>
    <scope>NUCLEOTIDE SEQUENCE [LARGE SCALE GENOMIC DNA]</scope>
</reference>
<dbReference type="SUPFAM" id="SSF161017">
    <property type="entry name" value="Photosystem II reaction center protein L, PsbL"/>
    <property type="match status" value="1"/>
</dbReference>
<dbReference type="EMBL" id="CAUYUJ010010697">
    <property type="protein sequence ID" value="CAK0830048.1"/>
    <property type="molecule type" value="Genomic_DNA"/>
</dbReference>
<accession>A0ABN9SDR3</accession>
<gene>
    <name evidence="2" type="ORF">PCOR1329_LOCUS28793</name>
</gene>
<feature type="signal peptide" evidence="1">
    <location>
        <begin position="1"/>
        <end position="34"/>
    </location>
</feature>
<keyword evidence="1" id="KW-0732">Signal</keyword>
<keyword evidence="3" id="KW-1185">Reference proteome</keyword>